<evidence type="ECO:0000256" key="4">
    <source>
        <dbReference type="ARBA" id="ARBA00022692"/>
    </source>
</evidence>
<keyword evidence="3 9" id="KW-0808">Transferase</keyword>
<sequence length="556" mass="58578">MFPHTAMRAARRLVGLDTRTPASSVAALHGDEPEAPGLDASETSQLRGIRRFGATGAILMAVGALGAGAQPVLQNPVAGVRVLSLPSRMASSALTITMTGTVMVVLAWLLLGRFAVGRLRDGSVPRRMTRSQLDRTLLLWILPLCVAPPMFSRDVYSYLAQSEITARGLDPYEIGPAGALGVDNVLTRTVPNIWRETPAPYGPFFLWIGRGITWLTGENIVAGIFLHRLLALVGVALIVWALPRLARRCGVAAVSALWLGAANPLLLFHLVAGIHNEALMIGLMLAGTELALRAVESRTPIRTTTMLLLISGAALIALSSTVKIPSLLALGFVGMALARRWGGTFKAVAAAAALLGVVAVIVHVGVSLASGLGFGWVHTLGTASVVRSWMSIPTILGVGTGFVGVLLGLGDHTTAVLGLTRPIASVVAGFVAIRMLVAVLKGRLHPVGALGVSLGALVLLFPVVQPWYLLWAVTPLAAWATRPAFRVPAIVFSSIVSVILMPNGSEYLPFQIVQAAVMTILTIGVLYLVTRSRLPWRSNVGPPTRRISAGEYAGSS</sequence>
<evidence type="ECO:0000256" key="5">
    <source>
        <dbReference type="ARBA" id="ARBA00022989"/>
    </source>
</evidence>
<feature type="transmembrane region" description="Helical" evidence="8">
    <location>
        <begin position="484"/>
        <end position="501"/>
    </location>
</feature>
<evidence type="ECO:0000256" key="8">
    <source>
        <dbReference type="SAM" id="Phobius"/>
    </source>
</evidence>
<evidence type="ECO:0000256" key="7">
    <source>
        <dbReference type="ARBA" id="ARBA00043987"/>
    </source>
</evidence>
<keyword evidence="5 8" id="KW-1133">Transmembrane helix</keyword>
<feature type="transmembrane region" description="Helical" evidence="8">
    <location>
        <begin position="249"/>
        <end position="272"/>
    </location>
</feature>
<dbReference type="EMBL" id="FZOW01000001">
    <property type="protein sequence ID" value="SNS21961.1"/>
    <property type="molecule type" value="Genomic_DNA"/>
</dbReference>
<comment type="similarity">
    <text evidence="7">Belongs to the MptA/B family.</text>
</comment>
<name>A0A239CQL8_9NOCA</name>
<organism evidence="9 10">
    <name type="scientific">Rhodococcoides kyotonense</name>
    <dbReference type="NCBI Taxonomy" id="398843"/>
    <lineage>
        <taxon>Bacteria</taxon>
        <taxon>Bacillati</taxon>
        <taxon>Actinomycetota</taxon>
        <taxon>Actinomycetes</taxon>
        <taxon>Mycobacteriales</taxon>
        <taxon>Nocardiaceae</taxon>
        <taxon>Rhodococcoides</taxon>
    </lineage>
</organism>
<feature type="transmembrane region" description="Helical" evidence="8">
    <location>
        <begin position="93"/>
        <end position="116"/>
    </location>
</feature>
<evidence type="ECO:0000313" key="9">
    <source>
        <dbReference type="EMBL" id="SNS21961.1"/>
    </source>
</evidence>
<feature type="transmembrane region" description="Helical" evidence="8">
    <location>
        <begin position="422"/>
        <end position="440"/>
    </location>
</feature>
<keyword evidence="2 9" id="KW-0328">Glycosyltransferase</keyword>
<feature type="transmembrane region" description="Helical" evidence="8">
    <location>
        <begin position="447"/>
        <end position="464"/>
    </location>
</feature>
<keyword evidence="10" id="KW-1185">Reference proteome</keyword>
<feature type="transmembrane region" description="Helical" evidence="8">
    <location>
        <begin position="137"/>
        <end position="159"/>
    </location>
</feature>
<dbReference type="STRING" id="398843.A3K89_02315"/>
<keyword evidence="6 8" id="KW-0472">Membrane</keyword>
<dbReference type="InterPro" id="IPR049829">
    <property type="entry name" value="MptA/B-like"/>
</dbReference>
<dbReference type="Proteomes" id="UP000198327">
    <property type="component" value="Unassembled WGS sequence"/>
</dbReference>
<evidence type="ECO:0000256" key="1">
    <source>
        <dbReference type="ARBA" id="ARBA00004141"/>
    </source>
</evidence>
<feature type="transmembrane region" description="Helical" evidence="8">
    <location>
        <begin position="349"/>
        <end position="377"/>
    </location>
</feature>
<reference evidence="10" key="1">
    <citation type="submission" date="2017-06" db="EMBL/GenBank/DDBJ databases">
        <authorList>
            <person name="Varghese N."/>
            <person name="Submissions S."/>
        </authorList>
    </citation>
    <scope>NUCLEOTIDE SEQUENCE [LARGE SCALE GENOMIC DNA]</scope>
    <source>
        <strain evidence="10">JCM 23211</strain>
    </source>
</reference>
<evidence type="ECO:0000256" key="6">
    <source>
        <dbReference type="ARBA" id="ARBA00023136"/>
    </source>
</evidence>
<evidence type="ECO:0000256" key="2">
    <source>
        <dbReference type="ARBA" id="ARBA00022676"/>
    </source>
</evidence>
<keyword evidence="4 8" id="KW-0812">Transmembrane</keyword>
<feature type="transmembrane region" description="Helical" evidence="8">
    <location>
        <begin position="307"/>
        <end position="337"/>
    </location>
</feature>
<feature type="transmembrane region" description="Helical" evidence="8">
    <location>
        <begin position="52"/>
        <end position="73"/>
    </location>
</feature>
<comment type="subcellular location">
    <subcellularLocation>
        <location evidence="1">Membrane</location>
        <topology evidence="1">Multi-pass membrane protein</topology>
    </subcellularLocation>
</comment>
<dbReference type="NCBIfam" id="NF038066">
    <property type="entry name" value="MptB"/>
    <property type="match status" value="1"/>
</dbReference>
<feature type="transmembrane region" description="Helical" evidence="8">
    <location>
        <begin position="220"/>
        <end position="242"/>
    </location>
</feature>
<dbReference type="GO" id="GO:0016020">
    <property type="term" value="C:membrane"/>
    <property type="evidence" value="ECO:0007669"/>
    <property type="project" value="UniProtKB-SubCell"/>
</dbReference>
<dbReference type="AlphaFoldDB" id="A0A239CQL8"/>
<evidence type="ECO:0000313" key="10">
    <source>
        <dbReference type="Proteomes" id="UP000198327"/>
    </source>
</evidence>
<protein>
    <submittedName>
        <fullName evidence="9">Alpha-1,6-mannosyltransferase</fullName>
    </submittedName>
</protein>
<feature type="transmembrane region" description="Helical" evidence="8">
    <location>
        <begin position="389"/>
        <end position="410"/>
    </location>
</feature>
<accession>A0A239CQL8</accession>
<dbReference type="Pfam" id="PF26314">
    <property type="entry name" value="MptA_B_family"/>
    <property type="match status" value="1"/>
</dbReference>
<gene>
    <name evidence="9" type="ORF">SAMN05421642_101130</name>
</gene>
<feature type="transmembrane region" description="Helical" evidence="8">
    <location>
        <begin position="508"/>
        <end position="529"/>
    </location>
</feature>
<evidence type="ECO:0000256" key="3">
    <source>
        <dbReference type="ARBA" id="ARBA00022679"/>
    </source>
</evidence>
<dbReference type="GO" id="GO:0016757">
    <property type="term" value="F:glycosyltransferase activity"/>
    <property type="evidence" value="ECO:0007669"/>
    <property type="project" value="UniProtKB-KW"/>
</dbReference>
<proteinExistence type="inferred from homology"/>